<evidence type="ECO:0000259" key="4">
    <source>
        <dbReference type="PROSITE" id="PS51161"/>
    </source>
</evidence>
<dbReference type="InterPro" id="IPR005144">
    <property type="entry name" value="ATP-cone_dom"/>
</dbReference>
<proteinExistence type="predicted"/>
<dbReference type="Pfam" id="PF13597">
    <property type="entry name" value="NRDD"/>
    <property type="match status" value="1"/>
</dbReference>
<dbReference type="Proteomes" id="UP000288215">
    <property type="component" value="Unassembled WGS sequence"/>
</dbReference>
<dbReference type="Gene3D" id="3.20.70.20">
    <property type="match status" value="1"/>
</dbReference>
<evidence type="ECO:0000313" key="6">
    <source>
        <dbReference type="Proteomes" id="UP000288215"/>
    </source>
</evidence>
<dbReference type="GO" id="GO:0005524">
    <property type="term" value="F:ATP binding"/>
    <property type="evidence" value="ECO:0007669"/>
    <property type="project" value="UniProtKB-UniRule"/>
</dbReference>
<dbReference type="GO" id="GO:0008998">
    <property type="term" value="F:ribonucleoside-triphosphate reductase (thioredoxin) activity"/>
    <property type="evidence" value="ECO:0007669"/>
    <property type="project" value="InterPro"/>
</dbReference>
<evidence type="ECO:0000313" key="5">
    <source>
        <dbReference type="EMBL" id="RWX74240.1"/>
    </source>
</evidence>
<organism evidence="5 6">
    <name type="scientific">Methanosuratincola subterraneus</name>
    <dbReference type="NCBI Taxonomy" id="2593994"/>
    <lineage>
        <taxon>Archaea</taxon>
        <taxon>Thermoproteota</taxon>
        <taxon>Methanosuratincolia</taxon>
        <taxon>Candidatus Methanomethylicales</taxon>
        <taxon>Candidatus Methanomethylicaceae</taxon>
        <taxon>Candidatus Methanosuratincola (ex Vanwonterghem et al. 2016)</taxon>
    </lineage>
</organism>
<gene>
    <name evidence="5" type="ORF">Metus_0265</name>
</gene>
<dbReference type="GO" id="GO:0006260">
    <property type="term" value="P:DNA replication"/>
    <property type="evidence" value="ECO:0007669"/>
    <property type="project" value="InterPro"/>
</dbReference>
<dbReference type="PANTHER" id="PTHR21075:SF0">
    <property type="entry name" value="ANAEROBIC RIBONUCLEOSIDE-TRIPHOSPHATE REDUCTASE"/>
    <property type="match status" value="1"/>
</dbReference>
<keyword evidence="1 3" id="KW-0547">Nucleotide-binding</keyword>
<sequence length="723" mass="81602">MTEVIINGKLPPPVRRSDGVIVPFNKDLIVKSLLKETQLVKELYNERPLTEAEARVIADEVQDEILGMRLKMLSGPLIREIVNVKLLEHGFAKQRNVYTRVGMPLYEVYKIDNSDGYESRENANLQPNPETFHKKKADFLSKESYLLMIPSHIADAHLRGDIHLHDLEYWGTRPFCQDWDLRYFFYYGLMPDGTGTHTSVAGPAKHAEVAILHAAKVLGAAQTNFAGGQGFFNFTVFMAPYLKDFDAKRLHQTAQMFLYEMTQLYVARGGQPVFSSIQIESGVPKVWQDAPVVSHGKKWPDLRYGDLEDTVHAFAVALLEEYLKGDAMGKMFNFPKPEVVQRARYWDDKEFEDVMLRAAELSAKFGSTYYDNMIPAYRGGEDGVSCFQCCAYSFSEDGKSENFQKKVMFEDGAHFSMGGMQVVTVNLPRVAYKSGGDEARLLEVLKSTMDIAKEALMLKKATIKRQFERGLIPFASQRPRGAPPAVDIDNLSLTIGFVGMNELVQHMTGYEIHEDPSAQKLALKVLIEMDKIRKSYSEETGEKFSIARTPAESAAQRFAVADLIHYPKFARDLVKGDLEKGLSLLNETKDVPVYYSNGAHVNVAAQLPLDQRLLIEQRFFPILKGGDIFHVWLGEANPDPEALMKLNMRLAKQSWVGYWSHTKDITVCRDCGYVGGGLNSSCPTCGSASVRNYSRITGYYQDVSSWNAAKRQELKDRYRVRLS</sequence>
<dbReference type="InterPro" id="IPR012833">
    <property type="entry name" value="NrdD"/>
</dbReference>
<evidence type="ECO:0000256" key="1">
    <source>
        <dbReference type="ARBA" id="ARBA00022741"/>
    </source>
</evidence>
<evidence type="ECO:0000256" key="3">
    <source>
        <dbReference type="PROSITE-ProRule" id="PRU00492"/>
    </source>
</evidence>
<dbReference type="NCBIfam" id="TIGR02487">
    <property type="entry name" value="NrdD"/>
    <property type="match status" value="1"/>
</dbReference>
<comment type="caution">
    <text evidence="5">The sequence shown here is derived from an EMBL/GenBank/DDBJ whole genome shotgun (WGS) entry which is preliminary data.</text>
</comment>
<dbReference type="GO" id="GO:0009265">
    <property type="term" value="P:2'-deoxyribonucleotide biosynthetic process"/>
    <property type="evidence" value="ECO:0007669"/>
    <property type="project" value="TreeGrafter"/>
</dbReference>
<accession>A0A444L9Q7</accession>
<dbReference type="EMBL" id="RXGA01000001">
    <property type="protein sequence ID" value="RWX74240.1"/>
    <property type="molecule type" value="Genomic_DNA"/>
</dbReference>
<dbReference type="AlphaFoldDB" id="A0A444L9Q7"/>
<dbReference type="PROSITE" id="PS51161">
    <property type="entry name" value="ATP_CONE"/>
    <property type="match status" value="1"/>
</dbReference>
<feature type="domain" description="ATP-cone" evidence="4">
    <location>
        <begin position="12"/>
        <end position="117"/>
    </location>
</feature>
<dbReference type="GO" id="GO:0004748">
    <property type="term" value="F:ribonucleoside-diphosphate reductase activity, thioredoxin disulfide as acceptor"/>
    <property type="evidence" value="ECO:0007669"/>
    <property type="project" value="TreeGrafter"/>
</dbReference>
<evidence type="ECO:0000256" key="2">
    <source>
        <dbReference type="ARBA" id="ARBA00022840"/>
    </source>
</evidence>
<protein>
    <submittedName>
        <fullName evidence="5">Ribonucleotide reductase of class III (Anaerobic), large subunit</fullName>
    </submittedName>
</protein>
<name>A0A444L9Q7_METS7</name>
<dbReference type="GO" id="GO:0031250">
    <property type="term" value="C:anaerobic ribonucleoside-triphosphate reductase complex"/>
    <property type="evidence" value="ECO:0007669"/>
    <property type="project" value="TreeGrafter"/>
</dbReference>
<dbReference type="SUPFAM" id="SSF51998">
    <property type="entry name" value="PFL-like glycyl radical enzymes"/>
    <property type="match status" value="1"/>
</dbReference>
<reference evidence="5 6" key="1">
    <citation type="submission" date="2018-12" db="EMBL/GenBank/DDBJ databases">
        <title>The complete genome of the methanogenic archaea of the candidate phylum Verstraetearchaeota, obtained from the metagenome of underground thermal water.</title>
        <authorList>
            <person name="Kadnikov V.V."/>
            <person name="Mardanov A.V."/>
            <person name="Beletsky A.V."/>
            <person name="Karnachuk O.V."/>
            <person name="Ravin N.V."/>
        </authorList>
    </citation>
    <scope>NUCLEOTIDE SEQUENCE [LARGE SCALE GENOMIC DNA]</scope>
    <source>
        <strain evidence="5">Ch88</strain>
    </source>
</reference>
<dbReference type="PANTHER" id="PTHR21075">
    <property type="entry name" value="ANAEROBIC RIBONUCLEOSIDE-TRIPHOSPHATE REDUCTASE"/>
    <property type="match status" value="1"/>
</dbReference>
<keyword evidence="2 3" id="KW-0067">ATP-binding</keyword>